<evidence type="ECO:0000313" key="12">
    <source>
        <dbReference type="EMBL" id="EEC47074.1"/>
    </source>
</evidence>
<comment type="subcellular location">
    <subcellularLocation>
        <location evidence="1">Endoplasmic reticulum</location>
    </subcellularLocation>
</comment>
<evidence type="ECO:0000256" key="5">
    <source>
        <dbReference type="ARBA" id="ARBA00022737"/>
    </source>
</evidence>
<dbReference type="HOGENOM" id="CLU_003033_3_0_1"/>
<feature type="domain" description="WW" evidence="11">
    <location>
        <begin position="875"/>
        <end position="909"/>
    </location>
</feature>
<dbReference type="InterPro" id="IPR036020">
    <property type="entry name" value="WW_dom_sf"/>
</dbReference>
<dbReference type="PROSITE" id="PS50294">
    <property type="entry name" value="WD_REPEATS_REGION"/>
    <property type="match status" value="2"/>
</dbReference>
<evidence type="ECO:0000259" key="11">
    <source>
        <dbReference type="PROSITE" id="PS50020"/>
    </source>
</evidence>
<dbReference type="PROSITE" id="PS50020">
    <property type="entry name" value="WW_DOMAIN_2"/>
    <property type="match status" value="1"/>
</dbReference>
<keyword evidence="4 9" id="KW-0853">WD repeat</keyword>
<dbReference type="Gene3D" id="1.25.40.1030">
    <property type="match status" value="1"/>
</dbReference>
<evidence type="ECO:0000256" key="9">
    <source>
        <dbReference type="PROSITE-ProRule" id="PRU00221"/>
    </source>
</evidence>
<dbReference type="GO" id="GO:0070971">
    <property type="term" value="C:endoplasmic reticulum exit site"/>
    <property type="evidence" value="ECO:0007669"/>
    <property type="project" value="TreeGrafter"/>
</dbReference>
<dbReference type="InterPro" id="IPR001202">
    <property type="entry name" value="WW_dom"/>
</dbReference>
<sequence length="1133" mass="121284">MTKIAEISDRAACAAWCPLQAHPNVVALGTKDSGGGGFDDTGGELEVYDLWSSNITSGADDNDKVGSTQPKLLGSIKTGARFASVAWTPYTRNGKYPMGLLAGGMVDGTIYNWDPSLVIAAFSQNQTAQAELAACLVHTVQAPPASSNSSFGAMQFNPLEPHQLAAGAANGHVSIIDISADKASVQEPTTVASQFQTSEIKAVAWNPQVSHIVASAAADGSVVVWDYKSRKAWCELRAAHAAAAVNDVCWNPSQGLHLLTCSGDDRDAVLKVWDLGASTSMPLTTLTGHAAGILSAGWCPHDETLLLTTAKDNRTLLWDLQTLRPVAELPNAAAEAELQQKQQQQTQQAHPTNVFAAAGAGSAGGMSDQRHMRYAVAWSPWKRGVVLTCSLDRKVEAHSVLTLATKSGRPPAWMRPASSVSCSFGGLVVSCGSQDKVVSLRTVCEQPEFAETSQRLETELKSQTIVDFCRFRHVTAARNKTEADMWGFMQVLFDANARQALLQHLGYDADSIASTVAARYPHVATTTEHGESSVNGSSNKSTTGLPKPPSMKTASSMLAKSTFDQAAEDSVKQALLVGNFEAAVDVCLATGNWADALVLASCGGPDLWQVVQTRFFASETAQRPYLNIVSAVIRSQLSDLATSPDIATKWSETLAIFSTYGASEEFPQLCVALGESLEEAGDPASATLCYMCALNLDHTVRFWKSQLAEASRQKGEGTSDVLALHEFVTKVSVFLEAVGPSAILSEDIATLFADYAEVLAQQGLLVTAAKYARKGTSIESQKLRDRLYRSRASASCYASLGTAPEFPYRMSAVEPSRGPTVVKNASYAQHQPDAIHLNKPQPKTTYEQRQQSSIYGRQHERRQTSSGAPVPAAVIELPSGWMELHDPNSRLPYYANQATGETTWDRPQAIPSTNSQTVPQQTYASVPASQEPVMDSSRHSTRSQTSVTSGVSTLRPKPSVVSKYGDGFVTSASHPELADQYGNIGTSNPYSGVNRPGTAAAVAATAQSAVAPISDTLNIETLEVSPEFAHIKDTLLACVNALKDYPLSPADKRQLAEAEKGVAILVKKIVRYDIDEETVSKVSFMIGALANGDYPAATATNTALVNSDWRDHKDWLKGMKSLLALASKKFARQ</sequence>
<dbReference type="KEGG" id="pti:PHATRDRAFT_47010"/>
<dbReference type="PaxDb" id="2850-Phatr47010"/>
<dbReference type="Proteomes" id="UP000000759">
    <property type="component" value="Chromosome 12"/>
</dbReference>
<dbReference type="CDD" id="cd00201">
    <property type="entry name" value="WW"/>
    <property type="match status" value="1"/>
</dbReference>
<evidence type="ECO:0000256" key="10">
    <source>
        <dbReference type="SAM" id="MobiDB-lite"/>
    </source>
</evidence>
<evidence type="ECO:0000256" key="1">
    <source>
        <dbReference type="ARBA" id="ARBA00004240"/>
    </source>
</evidence>
<dbReference type="RefSeq" id="XP_002181151.1">
    <property type="nucleotide sequence ID" value="XM_002181115.1"/>
</dbReference>
<dbReference type="InterPro" id="IPR001680">
    <property type="entry name" value="WD40_rpt"/>
</dbReference>
<feature type="compositionally biased region" description="Polar residues" evidence="10">
    <location>
        <begin position="525"/>
        <end position="544"/>
    </location>
</feature>
<accession>B7G255</accession>
<name>B7G255_PHATC</name>
<evidence type="ECO:0000256" key="2">
    <source>
        <dbReference type="ARBA" id="ARBA00009358"/>
    </source>
</evidence>
<feature type="compositionally biased region" description="Polar residues" evidence="10">
    <location>
        <begin position="841"/>
        <end position="855"/>
    </location>
</feature>
<dbReference type="PROSITE" id="PS00678">
    <property type="entry name" value="WD_REPEATS_1"/>
    <property type="match status" value="1"/>
</dbReference>
<reference evidence="13" key="2">
    <citation type="submission" date="2008-08" db="EMBL/GenBank/DDBJ databases">
        <authorList>
            <consortium name="Diatom Consortium"/>
            <person name="Grigoriev I."/>
            <person name="Grimwood J."/>
            <person name="Kuo A."/>
            <person name="Otillar R.P."/>
            <person name="Salamov A."/>
            <person name="Detter J.C."/>
            <person name="Lindquist E."/>
            <person name="Shapiro H."/>
            <person name="Lucas S."/>
            <person name="Glavina del Rio T."/>
            <person name="Pitluck S."/>
            <person name="Rokhsar D."/>
            <person name="Bowler C."/>
        </authorList>
    </citation>
    <scope>GENOME REANNOTATION</scope>
    <source>
        <strain evidence="13">CCAP 1055/1</strain>
    </source>
</reference>
<dbReference type="PROSITE" id="PS01159">
    <property type="entry name" value="WW_DOMAIN_1"/>
    <property type="match status" value="1"/>
</dbReference>
<dbReference type="InterPro" id="IPR040251">
    <property type="entry name" value="SEC31-like"/>
</dbReference>
<dbReference type="Pfam" id="PF00400">
    <property type="entry name" value="WD40"/>
    <property type="match status" value="3"/>
</dbReference>
<dbReference type="PANTHER" id="PTHR13923">
    <property type="entry name" value="SEC31-RELATED PROTEIN"/>
    <property type="match status" value="1"/>
</dbReference>
<dbReference type="GO" id="GO:0090110">
    <property type="term" value="P:COPII-coated vesicle cargo loading"/>
    <property type="evidence" value="ECO:0007669"/>
    <property type="project" value="TreeGrafter"/>
</dbReference>
<evidence type="ECO:0000256" key="4">
    <source>
        <dbReference type="ARBA" id="ARBA00022574"/>
    </source>
</evidence>
<dbReference type="EMBL" id="CM000614">
    <property type="protein sequence ID" value="EEC47074.1"/>
    <property type="molecule type" value="Genomic_DNA"/>
</dbReference>
<keyword evidence="13" id="KW-1185">Reference proteome</keyword>
<keyword evidence="5" id="KW-0677">Repeat</keyword>
<dbReference type="InterPro" id="IPR024298">
    <property type="entry name" value="Sec16_Sec23-bd"/>
</dbReference>
<evidence type="ECO:0000256" key="3">
    <source>
        <dbReference type="ARBA" id="ARBA00022448"/>
    </source>
</evidence>
<reference evidence="12 13" key="1">
    <citation type="journal article" date="2008" name="Nature">
        <title>The Phaeodactylum genome reveals the evolutionary history of diatom genomes.</title>
        <authorList>
            <person name="Bowler C."/>
            <person name="Allen A.E."/>
            <person name="Badger J.H."/>
            <person name="Grimwood J."/>
            <person name="Jabbari K."/>
            <person name="Kuo A."/>
            <person name="Maheswari U."/>
            <person name="Martens C."/>
            <person name="Maumus F."/>
            <person name="Otillar R.P."/>
            <person name="Rayko E."/>
            <person name="Salamov A."/>
            <person name="Vandepoele K."/>
            <person name="Beszteri B."/>
            <person name="Gruber A."/>
            <person name="Heijde M."/>
            <person name="Katinka M."/>
            <person name="Mock T."/>
            <person name="Valentin K."/>
            <person name="Verret F."/>
            <person name="Berges J.A."/>
            <person name="Brownlee C."/>
            <person name="Cadoret J.P."/>
            <person name="Chiovitti A."/>
            <person name="Choi C.J."/>
            <person name="Coesel S."/>
            <person name="De Martino A."/>
            <person name="Detter J.C."/>
            <person name="Durkin C."/>
            <person name="Falciatore A."/>
            <person name="Fournet J."/>
            <person name="Haruta M."/>
            <person name="Huysman M.J."/>
            <person name="Jenkins B.D."/>
            <person name="Jiroutova K."/>
            <person name="Jorgensen R.E."/>
            <person name="Joubert Y."/>
            <person name="Kaplan A."/>
            <person name="Kroger N."/>
            <person name="Kroth P.G."/>
            <person name="La Roche J."/>
            <person name="Lindquist E."/>
            <person name="Lommer M."/>
            <person name="Martin-Jezequel V."/>
            <person name="Lopez P.J."/>
            <person name="Lucas S."/>
            <person name="Mangogna M."/>
            <person name="McGinnis K."/>
            <person name="Medlin L.K."/>
            <person name="Montsant A."/>
            <person name="Oudot-Le Secq M.P."/>
            <person name="Napoli C."/>
            <person name="Obornik M."/>
            <person name="Parker M.S."/>
            <person name="Petit J.L."/>
            <person name="Porcel B.M."/>
            <person name="Poulsen N."/>
            <person name="Robison M."/>
            <person name="Rychlewski L."/>
            <person name="Rynearson T.A."/>
            <person name="Schmutz J."/>
            <person name="Shapiro H."/>
            <person name="Siaut M."/>
            <person name="Stanley M."/>
            <person name="Sussman M.R."/>
            <person name="Taylor A.R."/>
            <person name="Vardi A."/>
            <person name="von Dassow P."/>
            <person name="Vyverman W."/>
            <person name="Willis A."/>
            <person name="Wyrwicz L.S."/>
            <person name="Rokhsar D.S."/>
            <person name="Weissenbach J."/>
            <person name="Armbrust E.V."/>
            <person name="Green B.R."/>
            <person name="Van de Peer Y."/>
            <person name="Grigoriev I.V."/>
        </authorList>
    </citation>
    <scope>NUCLEOTIDE SEQUENCE [LARGE SCALE GENOMIC DNA]</scope>
    <source>
        <strain evidence="12 13">CCAP 1055/1</strain>
    </source>
</reference>
<dbReference type="Pfam" id="PF00397">
    <property type="entry name" value="WW"/>
    <property type="match status" value="1"/>
</dbReference>
<dbReference type="InterPro" id="IPR019775">
    <property type="entry name" value="WD40_repeat_CS"/>
</dbReference>
<dbReference type="STRING" id="556484.B7G255"/>
<dbReference type="SMART" id="SM00320">
    <property type="entry name" value="WD40"/>
    <property type="match status" value="7"/>
</dbReference>
<comment type="similarity">
    <text evidence="2">Belongs to the WD repeat SEC31 family.</text>
</comment>
<feature type="compositionally biased region" description="Polar residues" evidence="10">
    <location>
        <begin position="910"/>
        <end position="928"/>
    </location>
</feature>
<keyword evidence="7" id="KW-0931">ER-Golgi transport</keyword>
<dbReference type="GO" id="GO:0030127">
    <property type="term" value="C:COPII vesicle coat"/>
    <property type="evidence" value="ECO:0007669"/>
    <property type="project" value="TreeGrafter"/>
</dbReference>
<dbReference type="Pfam" id="PF12931">
    <property type="entry name" value="TPR_Sec16"/>
    <property type="match status" value="1"/>
</dbReference>
<dbReference type="InParanoid" id="B7G255"/>
<dbReference type="OrthoDB" id="542917at2759"/>
<feature type="region of interest" description="Disordered" evidence="10">
    <location>
        <begin position="905"/>
        <end position="955"/>
    </location>
</feature>
<keyword evidence="8" id="KW-0653">Protein transport</keyword>
<dbReference type="SUPFAM" id="SSF50978">
    <property type="entry name" value="WD40 repeat-like"/>
    <property type="match status" value="1"/>
</dbReference>
<evidence type="ECO:0000313" key="13">
    <source>
        <dbReference type="Proteomes" id="UP000000759"/>
    </source>
</evidence>
<dbReference type="GeneID" id="7202244"/>
<evidence type="ECO:0000256" key="8">
    <source>
        <dbReference type="ARBA" id="ARBA00022927"/>
    </source>
</evidence>
<dbReference type="eggNOG" id="KOG0307">
    <property type="taxonomic scope" value="Eukaryota"/>
</dbReference>
<feature type="repeat" description="WD" evidence="9">
    <location>
        <begin position="193"/>
        <end position="229"/>
    </location>
</feature>
<feature type="compositionally biased region" description="Polar residues" evidence="10">
    <location>
        <begin position="942"/>
        <end position="952"/>
    </location>
</feature>
<feature type="region of interest" description="Disordered" evidence="10">
    <location>
        <begin position="832"/>
        <end position="870"/>
    </location>
</feature>
<proteinExistence type="inferred from homology"/>
<organism evidence="12 13">
    <name type="scientific">Phaeodactylum tricornutum (strain CCAP 1055/1)</name>
    <dbReference type="NCBI Taxonomy" id="556484"/>
    <lineage>
        <taxon>Eukaryota</taxon>
        <taxon>Sar</taxon>
        <taxon>Stramenopiles</taxon>
        <taxon>Ochrophyta</taxon>
        <taxon>Bacillariophyta</taxon>
        <taxon>Bacillariophyceae</taxon>
        <taxon>Bacillariophycidae</taxon>
        <taxon>Naviculales</taxon>
        <taxon>Phaeodactylaceae</taxon>
        <taxon>Phaeodactylum</taxon>
    </lineage>
</organism>
<dbReference type="Gene3D" id="2.130.10.10">
    <property type="entry name" value="YVTN repeat-like/Quinoprotein amine dehydrogenase"/>
    <property type="match status" value="1"/>
</dbReference>
<dbReference type="AlphaFoldDB" id="B7G255"/>
<dbReference type="PROSITE" id="PS50082">
    <property type="entry name" value="WD_REPEATS_2"/>
    <property type="match status" value="2"/>
</dbReference>
<dbReference type="InterPro" id="IPR015943">
    <property type="entry name" value="WD40/YVTN_repeat-like_dom_sf"/>
</dbReference>
<dbReference type="GO" id="GO:0005198">
    <property type="term" value="F:structural molecule activity"/>
    <property type="evidence" value="ECO:0007669"/>
    <property type="project" value="TreeGrafter"/>
</dbReference>
<dbReference type="Gene3D" id="1.20.940.10">
    <property type="entry name" value="Functional domain of the splicing factor Prp18"/>
    <property type="match status" value="1"/>
</dbReference>
<dbReference type="PANTHER" id="PTHR13923:SF11">
    <property type="entry name" value="SECRETORY 31, ISOFORM D"/>
    <property type="match status" value="1"/>
</dbReference>
<dbReference type="OMA" id="WLERPCG"/>
<feature type="region of interest" description="Disordered" evidence="10">
    <location>
        <begin position="525"/>
        <end position="553"/>
    </location>
</feature>
<evidence type="ECO:0000256" key="6">
    <source>
        <dbReference type="ARBA" id="ARBA00022824"/>
    </source>
</evidence>
<dbReference type="SUPFAM" id="SSF51045">
    <property type="entry name" value="WW domain"/>
    <property type="match status" value="1"/>
</dbReference>
<evidence type="ECO:0000256" key="7">
    <source>
        <dbReference type="ARBA" id="ARBA00022892"/>
    </source>
</evidence>
<feature type="repeat" description="WD" evidence="9">
    <location>
        <begin position="286"/>
        <end position="328"/>
    </location>
</feature>
<dbReference type="GO" id="GO:0015031">
    <property type="term" value="P:protein transport"/>
    <property type="evidence" value="ECO:0007669"/>
    <property type="project" value="UniProtKB-KW"/>
</dbReference>
<keyword evidence="3" id="KW-0813">Transport</keyword>
<dbReference type="SMART" id="SM00456">
    <property type="entry name" value="WW"/>
    <property type="match status" value="1"/>
</dbReference>
<keyword evidence="6" id="KW-0256">Endoplasmic reticulum</keyword>
<gene>
    <name evidence="12" type="ORF">PHATRDRAFT_47010</name>
</gene>
<dbReference type="GO" id="GO:0007029">
    <property type="term" value="P:endoplasmic reticulum organization"/>
    <property type="evidence" value="ECO:0007669"/>
    <property type="project" value="TreeGrafter"/>
</dbReference>
<dbReference type="Gene3D" id="2.20.70.10">
    <property type="match status" value="1"/>
</dbReference>
<protein>
    <recommendedName>
        <fullName evidence="11">WW domain-containing protein</fullName>
    </recommendedName>
</protein>
<dbReference type="InterPro" id="IPR036322">
    <property type="entry name" value="WD40_repeat_dom_sf"/>
</dbReference>